<gene>
    <name evidence="1" type="ORF">CTJ08_12855</name>
</gene>
<dbReference type="Pfam" id="PF09693">
    <property type="entry name" value="Phage_XkdX"/>
    <property type="match status" value="1"/>
</dbReference>
<dbReference type="Proteomes" id="UP000228502">
    <property type="component" value="Unassembled WGS sequence"/>
</dbReference>
<dbReference type="EMBL" id="PEJG01000047">
    <property type="protein sequence ID" value="PIH09099.1"/>
    <property type="molecule type" value="Genomic_DNA"/>
</dbReference>
<dbReference type="InterPro" id="IPR010022">
    <property type="entry name" value="XkdX"/>
</dbReference>
<reference evidence="1 2" key="1">
    <citation type="submission" date="2017-10" db="EMBL/GenBank/DDBJ databases">
        <title>genome sequences of Staph epi in chlorhexidine trial.</title>
        <authorList>
            <person name="Greninger A.L."/>
            <person name="Addetia A."/>
            <person name="Qin X."/>
            <person name="Zerr D."/>
        </authorList>
    </citation>
    <scope>NUCLEOTIDE SEQUENCE [LARGE SCALE GENOMIC DNA]</scope>
    <source>
        <strain evidence="1 2">SCH-17</strain>
    </source>
</reference>
<accession>A0AAE5QUR1</accession>
<sequence>MKMLFPKFEDIKTMYGWGCYTNEQIKWFVDMEVIDKEEYALITDEKYTEESQAK</sequence>
<dbReference type="AlphaFoldDB" id="A0AAE5QUR1"/>
<evidence type="ECO:0000313" key="2">
    <source>
        <dbReference type="Proteomes" id="UP000228502"/>
    </source>
</evidence>
<name>A0AAE5QUR1_STAEP</name>
<organism evidence="1 2">
    <name type="scientific">Staphylococcus epidermidis</name>
    <dbReference type="NCBI Taxonomy" id="1282"/>
    <lineage>
        <taxon>Bacteria</taxon>
        <taxon>Bacillati</taxon>
        <taxon>Bacillota</taxon>
        <taxon>Bacilli</taxon>
        <taxon>Bacillales</taxon>
        <taxon>Staphylococcaceae</taxon>
        <taxon>Staphylococcus</taxon>
    </lineage>
</organism>
<protein>
    <submittedName>
        <fullName evidence="1">XkdX family protein</fullName>
    </submittedName>
</protein>
<proteinExistence type="predicted"/>
<comment type="caution">
    <text evidence="1">The sequence shown here is derived from an EMBL/GenBank/DDBJ whole genome shotgun (WGS) entry which is preliminary data.</text>
</comment>
<dbReference type="RefSeq" id="WP_099800593.1">
    <property type="nucleotide sequence ID" value="NZ_PEJG01000047.1"/>
</dbReference>
<dbReference type="NCBIfam" id="TIGR01669">
    <property type="entry name" value="phage_XkdX"/>
    <property type="match status" value="1"/>
</dbReference>
<evidence type="ECO:0000313" key="1">
    <source>
        <dbReference type="EMBL" id="PIH09099.1"/>
    </source>
</evidence>